<keyword evidence="3" id="KW-1266">Target cell cytoplasm</keyword>
<comment type="caution">
    <text evidence="9">The sequence shown here is derived from an EMBL/GenBank/DDBJ whole genome shotgun (WGS) entry which is preliminary data.</text>
</comment>
<keyword evidence="10" id="KW-1185">Reference proteome</keyword>
<evidence type="ECO:0000259" key="8">
    <source>
        <dbReference type="Pfam" id="PF21726"/>
    </source>
</evidence>
<feature type="region of interest" description="Disordered" evidence="5">
    <location>
        <begin position="35"/>
        <end position="73"/>
    </location>
</feature>
<dbReference type="Pfam" id="PF21726">
    <property type="entry name" value="DUF6862"/>
    <property type="match status" value="1"/>
</dbReference>
<keyword evidence="4" id="KW-0843">Virulence</keyword>
<name>A0A2V4EEY2_9GAMM</name>
<feature type="domain" description="VENN motif-containing" evidence="6">
    <location>
        <begin position="300"/>
        <end position="349"/>
    </location>
</feature>
<proteinExistence type="predicted"/>
<dbReference type="InterPro" id="IPR006914">
    <property type="entry name" value="VENN_dom"/>
</dbReference>
<dbReference type="Proteomes" id="UP000247932">
    <property type="component" value="Unassembled WGS sequence"/>
</dbReference>
<dbReference type="EMBL" id="QGLR01000011">
    <property type="protein sequence ID" value="PXZ06847.1"/>
    <property type="molecule type" value="Genomic_DNA"/>
</dbReference>
<evidence type="ECO:0000256" key="3">
    <source>
        <dbReference type="ARBA" id="ARBA00022913"/>
    </source>
</evidence>
<protein>
    <submittedName>
        <fullName evidence="9">Uncharacterized protein</fullName>
    </submittedName>
</protein>
<accession>A0A2V4EEY2</accession>
<keyword evidence="2" id="KW-0800">Toxin</keyword>
<dbReference type="AlphaFoldDB" id="A0A2V4EEY2"/>
<evidence type="ECO:0000256" key="1">
    <source>
        <dbReference type="ARBA" id="ARBA00004219"/>
    </source>
</evidence>
<evidence type="ECO:0000256" key="2">
    <source>
        <dbReference type="ARBA" id="ARBA00022656"/>
    </source>
</evidence>
<dbReference type="OrthoDB" id="6549030at2"/>
<evidence type="ECO:0000259" key="7">
    <source>
        <dbReference type="Pfam" id="PF14436"/>
    </source>
</evidence>
<dbReference type="RefSeq" id="WP_110433751.1">
    <property type="nucleotide sequence ID" value="NZ_QGLR01000011.1"/>
</dbReference>
<comment type="subcellular location">
    <subcellularLocation>
        <location evidence="1">Target cell</location>
        <location evidence="1">Target cell cytoplasm</location>
    </subcellularLocation>
</comment>
<sequence>MGNNTDLKGAVIASEADDTRKNRLDTGTISFSDIENKADFKVSSSSAGINTSGMPTPPSSYNNDGNKKSTTHSAVSEGTLIVRDQEGQQQDINSLSRDTEDANHQLKHIFNKDKEQSIIDQTRLVSEIGGQTLTMLNNIDKIQATAKAKKALEEAEAKADKNNENGGILTEKEKEEIYKKAYDKAMNEGMSAMGSDMRQGVEMAVSLINGIISGDMTGAAAGALAPKIASAIKQATEHYNPETGKTEIDYVANTISHAILGAVVAQLQGNSAIAGGLGAAGSERGAEIIAGILYPDKDIDKLTQEERQTISALTQLATGLATAALGGDTQDVNTAIAGGKNAVENNYLNSDEHQTKKGLEYKERKGILTDEEKMELLELRLKDDSLSDALINACIDVNSDECHVERQKAYDALKTYKHLTYLNPPNAQIGYMEIQHLLSGTSLEAQTAYNILEGYTQAFRNFGYSEQEARHMAGSYVSAMYLLGGISAIKASPALTKQFGVDIAKKPINVQVIISLEMEQKILYGQRVVKENGQNTNRIKGGHSGQISDSNPQYAVEVISVNSDGTRVVKFLTQFDDGNLSKIKTSTLFPESWSDTKIMNAVTTTGSSKSVATRASDGASLHQSTIDGVKVEVIKIGNNVTAGYPCGKGCMTIEQFKGQ</sequence>
<dbReference type="GO" id="GO:0090729">
    <property type="term" value="F:toxin activity"/>
    <property type="evidence" value="ECO:0007669"/>
    <property type="project" value="UniProtKB-KW"/>
</dbReference>
<evidence type="ECO:0000256" key="5">
    <source>
        <dbReference type="SAM" id="MobiDB-lite"/>
    </source>
</evidence>
<reference evidence="9 10" key="1">
    <citation type="submission" date="2018-05" db="EMBL/GenBank/DDBJ databases">
        <title>Reference genomes for bee gut microbiota database.</title>
        <authorList>
            <person name="Ellegaard K.M."/>
        </authorList>
    </citation>
    <scope>NUCLEOTIDE SEQUENCE [LARGE SCALE GENOMIC DNA]</scope>
    <source>
        <strain evidence="9 10">ESL0182</strain>
    </source>
</reference>
<dbReference type="InterPro" id="IPR049271">
    <property type="entry name" value="DUF6862"/>
</dbReference>
<feature type="domain" description="DUF6862" evidence="8">
    <location>
        <begin position="352"/>
        <end position="417"/>
    </location>
</feature>
<evidence type="ECO:0000313" key="9">
    <source>
        <dbReference type="EMBL" id="PXZ06847.1"/>
    </source>
</evidence>
<gene>
    <name evidence="9" type="ORF">DKK70_09250</name>
</gene>
<feature type="compositionally biased region" description="Polar residues" evidence="5">
    <location>
        <begin position="42"/>
        <end position="64"/>
    </location>
</feature>
<organism evidence="9 10">
    <name type="scientific">Gilliamella apicola</name>
    <dbReference type="NCBI Taxonomy" id="1196095"/>
    <lineage>
        <taxon>Bacteria</taxon>
        <taxon>Pseudomonadati</taxon>
        <taxon>Pseudomonadota</taxon>
        <taxon>Gammaproteobacteria</taxon>
        <taxon>Orbales</taxon>
        <taxon>Orbaceae</taxon>
        <taxon>Gilliamella</taxon>
    </lineage>
</organism>
<dbReference type="Pfam" id="PF04829">
    <property type="entry name" value="PT-VENN"/>
    <property type="match status" value="1"/>
</dbReference>
<evidence type="ECO:0000259" key="6">
    <source>
        <dbReference type="Pfam" id="PF04829"/>
    </source>
</evidence>
<evidence type="ECO:0000313" key="10">
    <source>
        <dbReference type="Proteomes" id="UP000247932"/>
    </source>
</evidence>
<dbReference type="Pfam" id="PF14436">
    <property type="entry name" value="EndoU_bacteria"/>
    <property type="match status" value="1"/>
</dbReference>
<dbReference type="GO" id="GO:0004519">
    <property type="term" value="F:endonuclease activity"/>
    <property type="evidence" value="ECO:0007669"/>
    <property type="project" value="InterPro"/>
</dbReference>
<evidence type="ECO:0000256" key="4">
    <source>
        <dbReference type="ARBA" id="ARBA00023026"/>
    </source>
</evidence>
<dbReference type="InterPro" id="IPR029501">
    <property type="entry name" value="EndoU_bac"/>
</dbReference>
<feature type="domain" description="Bacterial EndoU nuclease" evidence="7">
    <location>
        <begin position="518"/>
        <end position="645"/>
    </location>
</feature>